<dbReference type="Proteomes" id="UP001344251">
    <property type="component" value="Chromosome"/>
</dbReference>
<dbReference type="EMBL" id="CP109106">
    <property type="protein sequence ID" value="WSB67810.1"/>
    <property type="molecule type" value="Genomic_DNA"/>
</dbReference>
<name>A0ABZ1FCV5_9ACTN</name>
<reference evidence="1 2" key="1">
    <citation type="submission" date="2022-10" db="EMBL/GenBank/DDBJ databases">
        <title>The complete genomes of actinobacterial strains from the NBC collection.</title>
        <authorList>
            <person name="Joergensen T.S."/>
            <person name="Alvarez Arevalo M."/>
            <person name="Sterndorff E.B."/>
            <person name="Faurdal D."/>
            <person name="Vuksanovic O."/>
            <person name="Mourched A.-S."/>
            <person name="Charusanti P."/>
            <person name="Shaw S."/>
            <person name="Blin K."/>
            <person name="Weber T."/>
        </authorList>
    </citation>
    <scope>NUCLEOTIDE SEQUENCE [LARGE SCALE GENOMIC DNA]</scope>
    <source>
        <strain evidence="1 2">NBC 01774</strain>
    </source>
</reference>
<evidence type="ECO:0000313" key="2">
    <source>
        <dbReference type="Proteomes" id="UP001344251"/>
    </source>
</evidence>
<organism evidence="1 2">
    <name type="scientific">Streptomyces decoyicus</name>
    <dbReference type="NCBI Taxonomy" id="249567"/>
    <lineage>
        <taxon>Bacteria</taxon>
        <taxon>Bacillati</taxon>
        <taxon>Actinomycetota</taxon>
        <taxon>Actinomycetes</taxon>
        <taxon>Kitasatosporales</taxon>
        <taxon>Streptomycetaceae</taxon>
        <taxon>Streptomyces</taxon>
    </lineage>
</organism>
<dbReference type="RefSeq" id="WP_326617156.1">
    <property type="nucleotide sequence ID" value="NZ_CP109106.1"/>
</dbReference>
<sequence>MMSNDDLEPEHSRADDVLLNTPLVRPYVIPGVTFVPASEAIKPCPTPCDCCRWAGRQ</sequence>
<protein>
    <submittedName>
        <fullName evidence="1">Uncharacterized protein</fullName>
    </submittedName>
</protein>
<proteinExistence type="predicted"/>
<accession>A0ABZ1FCV5</accession>
<keyword evidence="2" id="KW-1185">Reference proteome</keyword>
<gene>
    <name evidence="1" type="ORF">OG863_07465</name>
</gene>
<evidence type="ECO:0000313" key="1">
    <source>
        <dbReference type="EMBL" id="WSB67810.1"/>
    </source>
</evidence>